<proteinExistence type="predicted"/>
<organism evidence="2 3">
    <name type="scientific">Flavobacterium cupriresistens</name>
    <dbReference type="NCBI Taxonomy" id="2893885"/>
    <lineage>
        <taxon>Bacteria</taxon>
        <taxon>Pseudomonadati</taxon>
        <taxon>Bacteroidota</taxon>
        <taxon>Flavobacteriia</taxon>
        <taxon>Flavobacteriales</taxon>
        <taxon>Flavobacteriaceae</taxon>
        <taxon>Flavobacterium</taxon>
    </lineage>
</organism>
<name>A0ABU4R5H7_9FLAO</name>
<evidence type="ECO:0000313" key="2">
    <source>
        <dbReference type="EMBL" id="MDX6187827.1"/>
    </source>
</evidence>
<dbReference type="Proteomes" id="UP001273350">
    <property type="component" value="Unassembled WGS sequence"/>
</dbReference>
<keyword evidence="3" id="KW-1185">Reference proteome</keyword>
<feature type="transmembrane region" description="Helical" evidence="1">
    <location>
        <begin position="29"/>
        <end position="47"/>
    </location>
</feature>
<sequence length="183" mass="21229">MEETLINIELYKQIHTDELKAKNEIDSHANLTTNLIIVLIGVALFLFQKNYNHHQSTNVYIQAAIGVLFAVLAGIVTASIIFLIKMYLNGFSKYKYLPISSDLQKIETQIAIDCKNKCNKVKKKTFRNIKIEFDKHLIKHYIDCSTNNRKVNDERMNAFYLSKLYLIISMFLIAFIGFLMIQK</sequence>
<keyword evidence="1" id="KW-0812">Transmembrane</keyword>
<reference evidence="2 3" key="1">
    <citation type="submission" date="2023-11" db="EMBL/GenBank/DDBJ databases">
        <title>Unpublished Manusciprt.</title>
        <authorList>
            <person name="Saticioglu I.B."/>
            <person name="Ay H."/>
            <person name="Ajmi N."/>
            <person name="Altun S."/>
            <person name="Duman M."/>
        </authorList>
    </citation>
    <scope>NUCLEOTIDE SEQUENCE [LARGE SCALE GENOMIC DNA]</scope>
    <source>
        <strain evidence="2 3">Fl-318</strain>
    </source>
</reference>
<dbReference type="EMBL" id="JAWXVI010000001">
    <property type="protein sequence ID" value="MDX6187827.1"/>
    <property type="molecule type" value="Genomic_DNA"/>
</dbReference>
<evidence type="ECO:0000256" key="1">
    <source>
        <dbReference type="SAM" id="Phobius"/>
    </source>
</evidence>
<keyword evidence="1" id="KW-1133">Transmembrane helix</keyword>
<comment type="caution">
    <text evidence="2">The sequence shown here is derived from an EMBL/GenBank/DDBJ whole genome shotgun (WGS) entry which is preliminary data.</text>
</comment>
<gene>
    <name evidence="2" type="ORF">SGQ83_00555</name>
</gene>
<feature type="transmembrane region" description="Helical" evidence="1">
    <location>
        <begin position="59"/>
        <end position="84"/>
    </location>
</feature>
<dbReference type="RefSeq" id="WP_230002722.1">
    <property type="nucleotide sequence ID" value="NZ_CP087134.1"/>
</dbReference>
<protein>
    <submittedName>
        <fullName evidence="2">Uncharacterized protein</fullName>
    </submittedName>
</protein>
<feature type="transmembrane region" description="Helical" evidence="1">
    <location>
        <begin position="164"/>
        <end position="181"/>
    </location>
</feature>
<accession>A0ABU4R5H7</accession>
<evidence type="ECO:0000313" key="3">
    <source>
        <dbReference type="Proteomes" id="UP001273350"/>
    </source>
</evidence>
<keyword evidence="1" id="KW-0472">Membrane</keyword>